<gene>
    <name evidence="2" type="ORF">TNIN_303081</name>
</gene>
<protein>
    <submittedName>
        <fullName evidence="2">Uncharacterized protein</fullName>
    </submittedName>
</protein>
<sequence>MDLWIFISIFENGPRMLLVQHRPTKKILRNVYPHHVGISNDLVIRHQQVCTFERIFLPFLILLFKWILAVFLYHLWIFAIYRISLPMIRPTRTWYRKKWFVCLPTMLWIGVKELSYYVADCPPKTGRHDCGGERWFLNLSNKVDFFLIIVLTGQMLLLYGPSVSTESI</sequence>
<evidence type="ECO:0000313" key="3">
    <source>
        <dbReference type="Proteomes" id="UP000886998"/>
    </source>
</evidence>
<feature type="transmembrane region" description="Helical" evidence="1">
    <location>
        <begin position="55"/>
        <end position="78"/>
    </location>
</feature>
<evidence type="ECO:0000313" key="2">
    <source>
        <dbReference type="EMBL" id="GFY74569.1"/>
    </source>
</evidence>
<dbReference type="EMBL" id="BMAV01020824">
    <property type="protein sequence ID" value="GFY74569.1"/>
    <property type="molecule type" value="Genomic_DNA"/>
</dbReference>
<accession>A0A8X7CIQ7</accession>
<keyword evidence="1" id="KW-1133">Transmembrane helix</keyword>
<feature type="transmembrane region" description="Helical" evidence="1">
    <location>
        <begin position="99"/>
        <end position="119"/>
    </location>
</feature>
<name>A0A8X7CIQ7_9ARAC</name>
<keyword evidence="1" id="KW-0812">Transmembrane</keyword>
<dbReference type="AlphaFoldDB" id="A0A8X7CIQ7"/>
<dbReference type="Proteomes" id="UP000886998">
    <property type="component" value="Unassembled WGS sequence"/>
</dbReference>
<evidence type="ECO:0000256" key="1">
    <source>
        <dbReference type="SAM" id="Phobius"/>
    </source>
</evidence>
<feature type="transmembrane region" description="Helical" evidence="1">
    <location>
        <begin position="139"/>
        <end position="159"/>
    </location>
</feature>
<comment type="caution">
    <text evidence="2">The sequence shown here is derived from an EMBL/GenBank/DDBJ whole genome shotgun (WGS) entry which is preliminary data.</text>
</comment>
<keyword evidence="1" id="KW-0472">Membrane</keyword>
<organism evidence="2 3">
    <name type="scientific">Trichonephila inaurata madagascariensis</name>
    <dbReference type="NCBI Taxonomy" id="2747483"/>
    <lineage>
        <taxon>Eukaryota</taxon>
        <taxon>Metazoa</taxon>
        <taxon>Ecdysozoa</taxon>
        <taxon>Arthropoda</taxon>
        <taxon>Chelicerata</taxon>
        <taxon>Arachnida</taxon>
        <taxon>Araneae</taxon>
        <taxon>Araneomorphae</taxon>
        <taxon>Entelegynae</taxon>
        <taxon>Araneoidea</taxon>
        <taxon>Nephilidae</taxon>
        <taxon>Trichonephila</taxon>
        <taxon>Trichonephila inaurata</taxon>
    </lineage>
</organism>
<dbReference type="OrthoDB" id="10511449at2759"/>
<keyword evidence="3" id="KW-1185">Reference proteome</keyword>
<proteinExistence type="predicted"/>
<reference evidence="2" key="1">
    <citation type="submission" date="2020-08" db="EMBL/GenBank/DDBJ databases">
        <title>Multicomponent nature underlies the extraordinary mechanical properties of spider dragline silk.</title>
        <authorList>
            <person name="Kono N."/>
            <person name="Nakamura H."/>
            <person name="Mori M."/>
            <person name="Yoshida Y."/>
            <person name="Ohtoshi R."/>
            <person name="Malay A.D."/>
            <person name="Moran D.A.P."/>
            <person name="Tomita M."/>
            <person name="Numata K."/>
            <person name="Arakawa K."/>
        </authorList>
    </citation>
    <scope>NUCLEOTIDE SEQUENCE</scope>
</reference>